<feature type="region of interest" description="Disordered" evidence="1">
    <location>
        <begin position="112"/>
        <end position="291"/>
    </location>
</feature>
<feature type="compositionally biased region" description="Basic and acidic residues" evidence="1">
    <location>
        <begin position="44"/>
        <end position="55"/>
    </location>
</feature>
<feature type="compositionally biased region" description="Polar residues" evidence="1">
    <location>
        <begin position="419"/>
        <end position="446"/>
    </location>
</feature>
<feature type="compositionally biased region" description="Low complexity" evidence="1">
    <location>
        <begin position="1"/>
        <end position="10"/>
    </location>
</feature>
<gene>
    <name evidence="2" type="ORF">IWQ62_006069</name>
</gene>
<dbReference type="OrthoDB" id="10692730at2759"/>
<name>A0A9W8AHF6_9FUNG</name>
<feature type="compositionally biased region" description="Polar residues" evidence="1">
    <location>
        <begin position="56"/>
        <end position="71"/>
    </location>
</feature>
<evidence type="ECO:0000256" key="1">
    <source>
        <dbReference type="SAM" id="MobiDB-lite"/>
    </source>
</evidence>
<feature type="region of interest" description="Disordered" evidence="1">
    <location>
        <begin position="349"/>
        <end position="369"/>
    </location>
</feature>
<dbReference type="AlphaFoldDB" id="A0A9W8AHF6"/>
<feature type="region of interest" description="Disordered" evidence="1">
    <location>
        <begin position="407"/>
        <end position="454"/>
    </location>
</feature>
<feature type="compositionally biased region" description="Polar residues" evidence="1">
    <location>
        <begin position="351"/>
        <end position="369"/>
    </location>
</feature>
<accession>A0A9W8AHF6</accession>
<sequence>TANPTAAGPSAGPPGPNRTSTQISVVPVDTLYFPENQEYVEGTGQRDNDSGHWSDDSVSTWSSQTSANSTYGPRRPRLFGKPLFPLLRKRSKHWRPTRSTAIQTQSRSMIFHNNGVTPGRRTPAASRTNLPPRTVRRRGKAVTTGTATADLDASREHVSSRAAVPTPTTRSSHKMVPSRSPAGVDYPRASGPSVVFESPRMGDRRGTTTGAVGPRLDHTVSHRPTPLRHSTQVGNSDSHNNSNHAALPPTEVNKGKQPAVSAPKVLRGKDDQSHDPSEAQAWRAPRRKKERKRLEELNVILSSDPPPADPRPPMMSPDIPNRRASLALRPDLENKPHTVVRTVKRTETRQALPSTATVPPTSSIPFAQANPTLVHPRPVRSTTITKTTTRLLPQRAASLRESSTFARLKSDGKQVGQDGVSSTLERRSSLQVTSSDARPSLVTQKNIGRPPALGHRRSAFKVCQPTPLVRPTRQEYHTGINNPPVMTTRPQEWFPMVSEGMQSTSVNAPTYPAAKVTPIPQSPDDDVKARPTNLVEPSYVNSPLPLPSSSSSSESNRDSNQSPSSQHTAIRVKPEELSDEGFSEVGSWRLPSLPSLSFALDLSLDQLPNATRMHGLRPSPKSPVTTVQYSPKVEINLDTPLDDSVDIPDQPPSLTLRFLQRHTPEPFDQPFAQFLAKQEQKLPRKTSGLQIFGVEQR</sequence>
<feature type="compositionally biased region" description="Basic and acidic residues" evidence="1">
    <location>
        <begin position="267"/>
        <end position="277"/>
    </location>
</feature>
<keyword evidence="3" id="KW-1185">Reference proteome</keyword>
<feature type="region of interest" description="Disordered" evidence="1">
    <location>
        <begin position="37"/>
        <end position="80"/>
    </location>
</feature>
<feature type="region of interest" description="Disordered" evidence="1">
    <location>
        <begin position="1"/>
        <end position="22"/>
    </location>
</feature>
<feature type="non-terminal residue" evidence="2">
    <location>
        <position position="1"/>
    </location>
</feature>
<feature type="region of interest" description="Disordered" evidence="1">
    <location>
        <begin position="504"/>
        <end position="578"/>
    </location>
</feature>
<protein>
    <submittedName>
        <fullName evidence="2">Uncharacterized protein</fullName>
    </submittedName>
</protein>
<evidence type="ECO:0000313" key="3">
    <source>
        <dbReference type="Proteomes" id="UP001150925"/>
    </source>
</evidence>
<comment type="caution">
    <text evidence="2">The sequence shown here is derived from an EMBL/GenBank/DDBJ whole genome shotgun (WGS) entry which is preliminary data.</text>
</comment>
<dbReference type="Proteomes" id="UP001150925">
    <property type="component" value="Unassembled WGS sequence"/>
</dbReference>
<proteinExistence type="predicted"/>
<evidence type="ECO:0000313" key="2">
    <source>
        <dbReference type="EMBL" id="KAJ1953126.1"/>
    </source>
</evidence>
<organism evidence="2 3">
    <name type="scientific">Dispira parvispora</name>
    <dbReference type="NCBI Taxonomy" id="1520584"/>
    <lineage>
        <taxon>Eukaryota</taxon>
        <taxon>Fungi</taxon>
        <taxon>Fungi incertae sedis</taxon>
        <taxon>Zoopagomycota</taxon>
        <taxon>Kickxellomycotina</taxon>
        <taxon>Dimargaritomycetes</taxon>
        <taxon>Dimargaritales</taxon>
        <taxon>Dimargaritaceae</taxon>
        <taxon>Dispira</taxon>
    </lineage>
</organism>
<reference evidence="2" key="1">
    <citation type="submission" date="2022-07" db="EMBL/GenBank/DDBJ databases">
        <title>Phylogenomic reconstructions and comparative analyses of Kickxellomycotina fungi.</title>
        <authorList>
            <person name="Reynolds N.K."/>
            <person name="Stajich J.E."/>
            <person name="Barry K."/>
            <person name="Grigoriev I.V."/>
            <person name="Crous P."/>
            <person name="Smith M.E."/>
        </authorList>
    </citation>
    <scope>NUCLEOTIDE SEQUENCE</scope>
    <source>
        <strain evidence="2">RSA 1196</strain>
    </source>
</reference>
<feature type="compositionally biased region" description="Low complexity" evidence="1">
    <location>
        <begin position="537"/>
        <end position="565"/>
    </location>
</feature>
<dbReference type="EMBL" id="JANBPY010002967">
    <property type="protein sequence ID" value="KAJ1953126.1"/>
    <property type="molecule type" value="Genomic_DNA"/>
</dbReference>
<feature type="non-terminal residue" evidence="2">
    <location>
        <position position="697"/>
    </location>
</feature>
<feature type="compositionally biased region" description="Low complexity" evidence="1">
    <location>
        <begin position="235"/>
        <end position="244"/>
    </location>
</feature>